<evidence type="ECO:0000256" key="8">
    <source>
        <dbReference type="ARBA" id="ARBA00023136"/>
    </source>
</evidence>
<feature type="transmembrane region" description="Helical" evidence="9">
    <location>
        <begin position="198"/>
        <end position="218"/>
    </location>
</feature>
<dbReference type="PANTHER" id="PTHR30588">
    <property type="entry name" value="BRANCHED-CHAIN AMINO ACID TRANSPORT SYSTEM 2 CARRIER PROTEIN"/>
    <property type="match status" value="1"/>
</dbReference>
<evidence type="ECO:0000313" key="10">
    <source>
        <dbReference type="EMBL" id="QRV01645.1"/>
    </source>
</evidence>
<feature type="transmembrane region" description="Helical" evidence="9">
    <location>
        <begin position="40"/>
        <end position="65"/>
    </location>
</feature>
<keyword evidence="5 9" id="KW-0812">Transmembrane</keyword>
<evidence type="ECO:0000256" key="3">
    <source>
        <dbReference type="ARBA" id="ARBA00022448"/>
    </source>
</evidence>
<sequence>MFSQSSRSILFSGFALFAMFFGAGNLIFPPMIGVNAGESAYPAIAGFLVTGVALTVLGMIAAGTLRKNEVRIADRVGRRFGAVFTTVLFLVIAMLYATPRVATVSFEMGVVPFAGDGQIVLVVYTAVFFAICYALILQPAKIIERIGAYLTPALLVLLVIMSLSSYLLPNLNHAANESYAQSPFATGLIEGYFTMDSLAALMFAPVILGALASAGFVGKKLYGGMVKASVLAGVLLALTYLGLVNIGIVGDGDNGAAVITNVSHELFGRPGQMIFGLIVFLACLTTALGLMTASVAYFSKLVPQLSSHTWLIIHVVVAFGLSNLGLDIILMLVAPLTQLLYPITIAVIVVALVEAFAVRCYLTWSYRLAAYTAAALAIPEALNATGISAFSSFRFFLDLFPLGYLQMAWLVPALVALVLGLAIDMILKPATLAQEA</sequence>
<reference evidence="10 11" key="1">
    <citation type="submission" date="2021-02" db="EMBL/GenBank/DDBJ databases">
        <title>Complete Genome Sequence of Arcanobacterium phocisimile strain DSM 26142T from a harbour seal.</title>
        <authorList>
            <person name="Borowiak M."/>
            <person name="Alssahen M."/>
            <person name="Malorny B."/>
            <person name="Laemmler C."/>
            <person name="Siebert U."/>
            <person name="Ploetz M."/>
            <person name="Abdulmawjood A."/>
        </authorList>
    </citation>
    <scope>NUCLEOTIDE SEQUENCE [LARGE SCALE GENOMIC DNA]</scope>
    <source>
        <strain evidence="10 11">DSM 26142</strain>
    </source>
</reference>
<name>A0ABX7IFL1_9ACTO</name>
<evidence type="ECO:0000313" key="11">
    <source>
        <dbReference type="Proteomes" id="UP000602653"/>
    </source>
</evidence>
<keyword evidence="3" id="KW-0813">Transport</keyword>
<dbReference type="Proteomes" id="UP000602653">
    <property type="component" value="Chromosome"/>
</dbReference>
<feature type="transmembrane region" description="Helical" evidence="9">
    <location>
        <begin position="409"/>
        <end position="427"/>
    </location>
</feature>
<evidence type="ECO:0000256" key="9">
    <source>
        <dbReference type="SAM" id="Phobius"/>
    </source>
</evidence>
<feature type="transmembrane region" description="Helical" evidence="9">
    <location>
        <begin position="148"/>
        <end position="168"/>
    </location>
</feature>
<feature type="transmembrane region" description="Helical" evidence="9">
    <location>
        <begin position="273"/>
        <end position="298"/>
    </location>
</feature>
<evidence type="ECO:0000256" key="7">
    <source>
        <dbReference type="ARBA" id="ARBA00022989"/>
    </source>
</evidence>
<evidence type="ECO:0000256" key="4">
    <source>
        <dbReference type="ARBA" id="ARBA00022475"/>
    </source>
</evidence>
<dbReference type="EMBL" id="CP070228">
    <property type="protein sequence ID" value="QRV01645.1"/>
    <property type="molecule type" value="Genomic_DNA"/>
</dbReference>
<evidence type="ECO:0000256" key="5">
    <source>
        <dbReference type="ARBA" id="ARBA00022692"/>
    </source>
</evidence>
<dbReference type="Pfam" id="PF05525">
    <property type="entry name" value="Branch_AA_trans"/>
    <property type="match status" value="1"/>
</dbReference>
<organism evidence="10 11">
    <name type="scientific">Arcanobacterium phocisimile</name>
    <dbReference type="NCBI Taxonomy" id="1302235"/>
    <lineage>
        <taxon>Bacteria</taxon>
        <taxon>Bacillati</taxon>
        <taxon>Actinomycetota</taxon>
        <taxon>Actinomycetes</taxon>
        <taxon>Actinomycetales</taxon>
        <taxon>Actinomycetaceae</taxon>
        <taxon>Arcanobacterium</taxon>
    </lineage>
</organism>
<dbReference type="NCBIfam" id="TIGR00796">
    <property type="entry name" value="livcs"/>
    <property type="match status" value="1"/>
</dbReference>
<evidence type="ECO:0000256" key="1">
    <source>
        <dbReference type="ARBA" id="ARBA00004651"/>
    </source>
</evidence>
<evidence type="ECO:0000256" key="2">
    <source>
        <dbReference type="ARBA" id="ARBA00008540"/>
    </source>
</evidence>
<dbReference type="InterPro" id="IPR004685">
    <property type="entry name" value="Brnchd-chn_aa_trnsp_Livcs"/>
</dbReference>
<protein>
    <submittedName>
        <fullName evidence="10">Branched-chain amino acid transport system II carrier protein</fullName>
    </submittedName>
</protein>
<feature type="transmembrane region" description="Helical" evidence="9">
    <location>
        <begin position="77"/>
        <end position="97"/>
    </location>
</feature>
<feature type="transmembrane region" description="Helical" evidence="9">
    <location>
        <begin position="339"/>
        <end position="362"/>
    </location>
</feature>
<dbReference type="RefSeq" id="WP_204423538.1">
    <property type="nucleotide sequence ID" value="NZ_CP070228.1"/>
</dbReference>
<feature type="transmembrane region" description="Helical" evidence="9">
    <location>
        <begin position="230"/>
        <end position="248"/>
    </location>
</feature>
<feature type="transmembrane region" description="Helical" evidence="9">
    <location>
        <begin position="374"/>
        <end position="397"/>
    </location>
</feature>
<keyword evidence="8 9" id="KW-0472">Membrane</keyword>
<keyword evidence="4" id="KW-1003">Cell membrane</keyword>
<dbReference type="PANTHER" id="PTHR30588:SF0">
    <property type="entry name" value="BRANCHED-CHAIN AMINO ACID PERMEASE BRNQ"/>
    <property type="match status" value="1"/>
</dbReference>
<comment type="subcellular location">
    <subcellularLocation>
        <location evidence="1">Cell membrane</location>
        <topology evidence="1">Multi-pass membrane protein</topology>
    </subcellularLocation>
</comment>
<comment type="similarity">
    <text evidence="2">Belongs to the branched chain amino acid transporter family.</text>
</comment>
<feature type="transmembrane region" description="Helical" evidence="9">
    <location>
        <begin position="117"/>
        <end position="136"/>
    </location>
</feature>
<keyword evidence="6" id="KW-0029">Amino-acid transport</keyword>
<gene>
    <name evidence="10" type="primary">brnQ</name>
    <name evidence="10" type="ORF">JTE88_05950</name>
</gene>
<keyword evidence="7 9" id="KW-1133">Transmembrane helix</keyword>
<feature type="transmembrane region" description="Helical" evidence="9">
    <location>
        <begin position="9"/>
        <end position="28"/>
    </location>
</feature>
<feature type="transmembrane region" description="Helical" evidence="9">
    <location>
        <begin position="310"/>
        <end position="333"/>
    </location>
</feature>
<proteinExistence type="inferred from homology"/>
<accession>A0ABX7IFL1</accession>
<evidence type="ECO:0000256" key="6">
    <source>
        <dbReference type="ARBA" id="ARBA00022970"/>
    </source>
</evidence>
<keyword evidence="11" id="KW-1185">Reference proteome</keyword>